<reference evidence="3" key="1">
    <citation type="submission" date="2024-03" db="EMBL/GenBank/DDBJ databases">
        <title>Deinococcus weizhi sp. nov., isolated from human skin.</title>
        <authorList>
            <person name="Wei Z."/>
            <person name="Tian F."/>
            <person name="Yang C."/>
            <person name="Xin L.T."/>
            <person name="Wen Z.J."/>
            <person name="Lan K.C."/>
            <person name="Yu L."/>
            <person name="Zhe W."/>
            <person name="Dan F.D."/>
            <person name="Jun W."/>
            <person name="Rui Z."/>
            <person name="Yong X.J."/>
            <person name="Ting Y."/>
            <person name="Wei X."/>
            <person name="Xu Z.G."/>
            <person name="Xin Z."/>
            <person name="Dong F.G."/>
            <person name="Ni X.M."/>
            <person name="Zheng M.G."/>
            <person name="Chun Y."/>
            <person name="Qian W.X."/>
        </authorList>
    </citation>
    <scope>NUCLEOTIDE SEQUENCE</scope>
    <source>
        <strain evidence="3">VB142</strain>
    </source>
</reference>
<keyword evidence="2" id="KW-0812">Transmembrane</keyword>
<name>A0AAU6Q1C5_9DEIO</name>
<evidence type="ECO:0000313" key="3">
    <source>
        <dbReference type="EMBL" id="WYF44054.1"/>
    </source>
</evidence>
<feature type="region of interest" description="Disordered" evidence="1">
    <location>
        <begin position="247"/>
        <end position="277"/>
    </location>
</feature>
<feature type="transmembrane region" description="Helical" evidence="2">
    <location>
        <begin position="110"/>
        <end position="128"/>
    </location>
</feature>
<sequence>MSRRHPPQDQHRHGERQVPQVVTIAPALARQGLNVVRGLTRPPTGETQPDPWAIAAGSTEAPLNWQRGQQVARRGAGTALLVGLALLGLVILVPLMLLLGVGVANGSAPAGWVLVLVLLLALAGLFWTGRRVLALWRTPPSQPDPATPSEEHDLLTLLREYGPQVSEATRPAFQATVLATRDALRATAGQTTLTRESFDARQAARSDLPELLHAYHSLPVSSSAEQAQRDQAFLEQLRLIEGRMQEVRVGQRQTRERQLQANGAYLRDKYQSGDEPE</sequence>
<evidence type="ECO:0000256" key="2">
    <source>
        <dbReference type="SAM" id="Phobius"/>
    </source>
</evidence>
<dbReference type="EMBL" id="CP149782">
    <property type="protein sequence ID" value="WYF44054.1"/>
    <property type="molecule type" value="Genomic_DNA"/>
</dbReference>
<evidence type="ECO:0000256" key="1">
    <source>
        <dbReference type="SAM" id="MobiDB-lite"/>
    </source>
</evidence>
<dbReference type="RefSeq" id="WP_339095266.1">
    <property type="nucleotide sequence ID" value="NZ_CP149782.1"/>
</dbReference>
<gene>
    <name evidence="3" type="ORF">WDJ50_11620</name>
</gene>
<feature type="compositionally biased region" description="Basic and acidic residues" evidence="1">
    <location>
        <begin position="266"/>
        <end position="277"/>
    </location>
</feature>
<keyword evidence="2" id="KW-0472">Membrane</keyword>
<keyword evidence="2" id="KW-1133">Transmembrane helix</keyword>
<accession>A0AAU6Q1C5</accession>
<dbReference type="AlphaFoldDB" id="A0AAU6Q1C5"/>
<feature type="transmembrane region" description="Helical" evidence="2">
    <location>
        <begin position="79"/>
        <end position="104"/>
    </location>
</feature>
<evidence type="ECO:0008006" key="4">
    <source>
        <dbReference type="Google" id="ProtNLM"/>
    </source>
</evidence>
<protein>
    <recommendedName>
        <fullName evidence="4">DUF2207 domain-containing protein</fullName>
    </recommendedName>
</protein>
<organism evidence="3">
    <name type="scientific">Deinococcus sp. VB142</name>
    <dbReference type="NCBI Taxonomy" id="3112952"/>
    <lineage>
        <taxon>Bacteria</taxon>
        <taxon>Thermotogati</taxon>
        <taxon>Deinococcota</taxon>
        <taxon>Deinococci</taxon>
        <taxon>Deinococcales</taxon>
        <taxon>Deinococcaceae</taxon>
        <taxon>Deinococcus</taxon>
    </lineage>
</organism>
<proteinExistence type="predicted"/>